<proteinExistence type="predicted"/>
<name>A0A317NH49_9NOCA</name>
<gene>
    <name evidence="3" type="ORF">DFR69_106330</name>
</gene>
<sequence length="245" mass="26004">MVESSHTGAENGTRWILERVFGETESAGFGKILRGNRGYVVAAVGSVATFLLLFKPWVEAVGADGRITVNPFGKMRVSSTLVALWSASPPPAARINGTWAVLASLAAAVTVFGVVFGLWFRNSGMVRASAWSSVALSICIALALVHLNNKAPEVREMLAVKPMRDLGAHLGLVLRWLSGNGKIPVPGVNRVTYTTAGLTPWAWVAGGTAVLSASAAWSQRLRERRVARETEREPAAAPDDSVGGE</sequence>
<feature type="transmembrane region" description="Helical" evidence="2">
    <location>
        <begin position="200"/>
        <end position="218"/>
    </location>
</feature>
<dbReference type="AlphaFoldDB" id="A0A317NH49"/>
<organism evidence="3 4">
    <name type="scientific">Nocardia neocaledoniensis</name>
    <dbReference type="NCBI Taxonomy" id="236511"/>
    <lineage>
        <taxon>Bacteria</taxon>
        <taxon>Bacillati</taxon>
        <taxon>Actinomycetota</taxon>
        <taxon>Actinomycetes</taxon>
        <taxon>Mycobacteriales</taxon>
        <taxon>Nocardiaceae</taxon>
        <taxon>Nocardia</taxon>
    </lineage>
</organism>
<protein>
    <submittedName>
        <fullName evidence="3">Uncharacterized protein</fullName>
    </submittedName>
</protein>
<keyword evidence="2" id="KW-0812">Transmembrane</keyword>
<keyword evidence="4" id="KW-1185">Reference proteome</keyword>
<keyword evidence="2" id="KW-0472">Membrane</keyword>
<dbReference type="RefSeq" id="WP_146229355.1">
    <property type="nucleotide sequence ID" value="NZ_QGTL01000006.1"/>
</dbReference>
<feature type="compositionally biased region" description="Basic and acidic residues" evidence="1">
    <location>
        <begin position="225"/>
        <end position="234"/>
    </location>
</feature>
<dbReference type="EMBL" id="QGTL01000006">
    <property type="protein sequence ID" value="PWV74519.1"/>
    <property type="molecule type" value="Genomic_DNA"/>
</dbReference>
<feature type="transmembrane region" description="Helical" evidence="2">
    <location>
        <begin position="39"/>
        <end position="58"/>
    </location>
</feature>
<evidence type="ECO:0000313" key="4">
    <source>
        <dbReference type="Proteomes" id="UP000246410"/>
    </source>
</evidence>
<feature type="transmembrane region" description="Helical" evidence="2">
    <location>
        <begin position="99"/>
        <end position="121"/>
    </location>
</feature>
<evidence type="ECO:0000313" key="3">
    <source>
        <dbReference type="EMBL" id="PWV74519.1"/>
    </source>
</evidence>
<evidence type="ECO:0000256" key="2">
    <source>
        <dbReference type="SAM" id="Phobius"/>
    </source>
</evidence>
<dbReference type="Proteomes" id="UP000246410">
    <property type="component" value="Unassembled WGS sequence"/>
</dbReference>
<keyword evidence="2" id="KW-1133">Transmembrane helix</keyword>
<feature type="transmembrane region" description="Helical" evidence="2">
    <location>
        <begin position="128"/>
        <end position="147"/>
    </location>
</feature>
<comment type="caution">
    <text evidence="3">The sequence shown here is derived from an EMBL/GenBank/DDBJ whole genome shotgun (WGS) entry which is preliminary data.</text>
</comment>
<feature type="region of interest" description="Disordered" evidence="1">
    <location>
        <begin position="225"/>
        <end position="245"/>
    </location>
</feature>
<reference evidence="3 4" key="1">
    <citation type="submission" date="2018-05" db="EMBL/GenBank/DDBJ databases">
        <title>Genomic Encyclopedia of Type Strains, Phase IV (KMG-IV): sequencing the most valuable type-strain genomes for metagenomic binning, comparative biology and taxonomic classification.</title>
        <authorList>
            <person name="Goeker M."/>
        </authorList>
    </citation>
    <scope>NUCLEOTIDE SEQUENCE [LARGE SCALE GENOMIC DNA]</scope>
    <source>
        <strain evidence="3 4">DSM 44717</strain>
    </source>
</reference>
<evidence type="ECO:0000256" key="1">
    <source>
        <dbReference type="SAM" id="MobiDB-lite"/>
    </source>
</evidence>
<accession>A0A317NH49</accession>